<name>A0A2Z6MYP4_TRISU</name>
<evidence type="ECO:0000313" key="2">
    <source>
        <dbReference type="Proteomes" id="UP000242715"/>
    </source>
</evidence>
<protein>
    <submittedName>
        <fullName evidence="1">Uncharacterized protein</fullName>
    </submittedName>
</protein>
<keyword evidence="2" id="KW-1185">Reference proteome</keyword>
<accession>A0A2Z6MYP4</accession>
<dbReference type="OrthoDB" id="10513644at2759"/>
<dbReference type="Proteomes" id="UP000242715">
    <property type="component" value="Unassembled WGS sequence"/>
</dbReference>
<organism evidence="1 2">
    <name type="scientific">Trifolium subterraneum</name>
    <name type="common">Subterranean clover</name>
    <dbReference type="NCBI Taxonomy" id="3900"/>
    <lineage>
        <taxon>Eukaryota</taxon>
        <taxon>Viridiplantae</taxon>
        <taxon>Streptophyta</taxon>
        <taxon>Embryophyta</taxon>
        <taxon>Tracheophyta</taxon>
        <taxon>Spermatophyta</taxon>
        <taxon>Magnoliopsida</taxon>
        <taxon>eudicotyledons</taxon>
        <taxon>Gunneridae</taxon>
        <taxon>Pentapetalae</taxon>
        <taxon>rosids</taxon>
        <taxon>fabids</taxon>
        <taxon>Fabales</taxon>
        <taxon>Fabaceae</taxon>
        <taxon>Papilionoideae</taxon>
        <taxon>50 kb inversion clade</taxon>
        <taxon>NPAAA clade</taxon>
        <taxon>Hologalegina</taxon>
        <taxon>IRL clade</taxon>
        <taxon>Trifolieae</taxon>
        <taxon>Trifolium</taxon>
    </lineage>
</organism>
<reference evidence="2" key="1">
    <citation type="journal article" date="2017" name="Front. Plant Sci.">
        <title>Climate Clever Clovers: New Paradigm to Reduce the Environmental Footprint of Ruminants by Breeding Low Methanogenic Forages Utilizing Haplotype Variation.</title>
        <authorList>
            <person name="Kaur P."/>
            <person name="Appels R."/>
            <person name="Bayer P.E."/>
            <person name="Keeble-Gagnere G."/>
            <person name="Wang J."/>
            <person name="Hirakawa H."/>
            <person name="Shirasawa K."/>
            <person name="Vercoe P."/>
            <person name="Stefanova K."/>
            <person name="Durmic Z."/>
            <person name="Nichols P."/>
            <person name="Revell C."/>
            <person name="Isobe S.N."/>
            <person name="Edwards D."/>
            <person name="Erskine W."/>
        </authorList>
    </citation>
    <scope>NUCLEOTIDE SEQUENCE [LARGE SCALE GENOMIC DNA]</scope>
    <source>
        <strain evidence="2">cv. Daliak</strain>
    </source>
</reference>
<dbReference type="EMBL" id="DF973286">
    <property type="protein sequence ID" value="GAU24219.1"/>
    <property type="molecule type" value="Genomic_DNA"/>
</dbReference>
<proteinExistence type="predicted"/>
<dbReference type="AlphaFoldDB" id="A0A2Z6MYP4"/>
<evidence type="ECO:0000313" key="1">
    <source>
        <dbReference type="EMBL" id="GAU24219.1"/>
    </source>
</evidence>
<gene>
    <name evidence="1" type="ORF">TSUD_23560</name>
</gene>
<sequence>MNLENEYPAMEILARVIRQVRDRILREIVDSRGSILSDHILTGIVDSGSLYVFQNSEVTRLSNDLDKARRIRYKAAATFNEISYNLNEAIRERPILGNWPAITGDLVFLPEDNLPFSHD</sequence>